<accession>A0ABP0J5B8</accession>
<dbReference type="PROSITE" id="PS50297">
    <property type="entry name" value="ANK_REP_REGION"/>
    <property type="match status" value="1"/>
</dbReference>
<dbReference type="PROSITE" id="PS50088">
    <property type="entry name" value="ANK_REPEAT"/>
    <property type="match status" value="1"/>
</dbReference>
<organism evidence="2 3">
    <name type="scientific">Durusdinium trenchii</name>
    <dbReference type="NCBI Taxonomy" id="1381693"/>
    <lineage>
        <taxon>Eukaryota</taxon>
        <taxon>Sar</taxon>
        <taxon>Alveolata</taxon>
        <taxon>Dinophyceae</taxon>
        <taxon>Suessiales</taxon>
        <taxon>Symbiodiniaceae</taxon>
        <taxon>Durusdinium</taxon>
    </lineage>
</organism>
<evidence type="ECO:0000256" key="1">
    <source>
        <dbReference type="PROSITE-ProRule" id="PRU00023"/>
    </source>
</evidence>
<dbReference type="InterPro" id="IPR002110">
    <property type="entry name" value="Ankyrin_rpt"/>
</dbReference>
<dbReference type="SMART" id="SM00248">
    <property type="entry name" value="ANK"/>
    <property type="match status" value="1"/>
</dbReference>
<protein>
    <submittedName>
        <fullName evidence="2">ANK_REP_REGION domain-containing protein</fullName>
    </submittedName>
</protein>
<dbReference type="Proteomes" id="UP001642464">
    <property type="component" value="Unassembled WGS sequence"/>
</dbReference>
<evidence type="ECO:0000313" key="2">
    <source>
        <dbReference type="EMBL" id="CAK9009517.1"/>
    </source>
</evidence>
<dbReference type="SUPFAM" id="SSF48403">
    <property type="entry name" value="Ankyrin repeat"/>
    <property type="match status" value="1"/>
</dbReference>
<keyword evidence="3" id="KW-1185">Reference proteome</keyword>
<dbReference type="Gene3D" id="1.25.40.20">
    <property type="entry name" value="Ankyrin repeat-containing domain"/>
    <property type="match status" value="1"/>
</dbReference>
<feature type="repeat" description="ANK" evidence="1">
    <location>
        <begin position="83"/>
        <end position="115"/>
    </location>
</feature>
<dbReference type="InterPro" id="IPR036770">
    <property type="entry name" value="Ankyrin_rpt-contain_sf"/>
</dbReference>
<proteinExistence type="predicted"/>
<name>A0ABP0J5B8_9DINO</name>
<gene>
    <name evidence="2" type="ORF">SCF082_LOCUS10312</name>
</gene>
<dbReference type="EMBL" id="CAXAMM010006014">
    <property type="protein sequence ID" value="CAK9009517.1"/>
    <property type="molecule type" value="Genomic_DNA"/>
</dbReference>
<dbReference type="Pfam" id="PF00023">
    <property type="entry name" value="Ank"/>
    <property type="match status" value="1"/>
</dbReference>
<comment type="caution">
    <text evidence="2">The sequence shown here is derived from an EMBL/GenBank/DDBJ whole genome shotgun (WGS) entry which is preliminary data.</text>
</comment>
<reference evidence="2 3" key="1">
    <citation type="submission" date="2024-02" db="EMBL/GenBank/DDBJ databases">
        <authorList>
            <person name="Chen Y."/>
            <person name="Shah S."/>
            <person name="Dougan E. K."/>
            <person name="Thang M."/>
            <person name="Chan C."/>
        </authorList>
    </citation>
    <scope>NUCLEOTIDE SEQUENCE [LARGE SCALE GENOMIC DNA]</scope>
</reference>
<evidence type="ECO:0000313" key="3">
    <source>
        <dbReference type="Proteomes" id="UP001642464"/>
    </source>
</evidence>
<keyword evidence="1" id="KW-0040">ANK repeat</keyword>
<sequence length="181" mass="20257">MLLKLTSLQASIKPEAVETIDEPVWELEEKNVEDGAEVQRKLKTKMAKRLVKKTKKLHDFLEEHGFSEDVNEPQKPSCFCRRECLYPIHVATKNGDAEVVRLLIDAGANPSQKTSKGRSTVGIAQKATEIHPAWAAPERAEMHEMQSVNIILLSNGLPGLLKQSCFPVKPIPRAKRSIQIN</sequence>